<reference evidence="2" key="1">
    <citation type="submission" date="2016-10" db="EMBL/GenBank/DDBJ databases">
        <authorList>
            <person name="Varghese N."/>
            <person name="Submissions S."/>
        </authorList>
    </citation>
    <scope>NUCLEOTIDE SEQUENCE [LARGE SCALE GENOMIC DNA]</scope>
    <source>
        <strain evidence="2">CGMCC 1.9230</strain>
    </source>
</reference>
<keyword evidence="2" id="KW-1185">Reference proteome</keyword>
<sequence length="303" mass="35077">MIAEFYIIAESFAQNTTASKAEIETKIEALGNDFVSIRKHKETNKLFINPDIYNIPFINEVSISDLLFNDQIANNNLDRDARNMLKKIVIETETKNITSQEVIEVLLPEHNQDLCHGLIAFNTVTGVHPEFQVVYNHNGWLDFRRYYLEIYPKNSVFFIDECIKYFPNLYFHERNKTTIGAILHNCPKKIVYHLTALNDKFRDTDATHLNRSQILEHFSINANLDATASLEGNAARKPILTFSFLNDKKETVNICCEPHLKLCHNDFYPGDASYSNDRRIYFHEGINNIQENRILIGHIGDHL</sequence>
<dbReference type="EMBL" id="FNVP01000016">
    <property type="protein sequence ID" value="SEG47655.1"/>
    <property type="molecule type" value="Genomic_DNA"/>
</dbReference>
<dbReference type="OrthoDB" id="1442937at2"/>
<organism evidence="1 2">
    <name type="scientific">Flavobacterium urumqiense</name>
    <dbReference type="NCBI Taxonomy" id="935224"/>
    <lineage>
        <taxon>Bacteria</taxon>
        <taxon>Pseudomonadati</taxon>
        <taxon>Bacteroidota</taxon>
        <taxon>Flavobacteriia</taxon>
        <taxon>Flavobacteriales</taxon>
        <taxon>Flavobacteriaceae</taxon>
        <taxon>Flavobacterium</taxon>
    </lineage>
</organism>
<dbReference type="RefSeq" id="WP_104000855.1">
    <property type="nucleotide sequence ID" value="NZ_FNVP01000016.1"/>
</dbReference>
<dbReference type="Proteomes" id="UP000236737">
    <property type="component" value="Unassembled WGS sequence"/>
</dbReference>
<evidence type="ECO:0000313" key="1">
    <source>
        <dbReference type="EMBL" id="SEG47655.1"/>
    </source>
</evidence>
<gene>
    <name evidence="1" type="ORF">SAMN04488130_1165</name>
</gene>
<protein>
    <submittedName>
        <fullName evidence="1">Uncharacterized protein</fullName>
    </submittedName>
</protein>
<accession>A0A1H6AI11</accession>
<proteinExistence type="predicted"/>
<name>A0A1H6AI11_9FLAO</name>
<evidence type="ECO:0000313" key="2">
    <source>
        <dbReference type="Proteomes" id="UP000236737"/>
    </source>
</evidence>
<dbReference type="AlphaFoldDB" id="A0A1H6AI11"/>